<reference evidence="2" key="1">
    <citation type="journal article" date="2019" name="Int. J. Syst. Evol. Microbiol.">
        <title>The Global Catalogue of Microorganisms (GCM) 10K type strain sequencing project: providing services to taxonomists for standard genome sequencing and annotation.</title>
        <authorList>
            <consortium name="The Broad Institute Genomics Platform"/>
            <consortium name="The Broad Institute Genome Sequencing Center for Infectious Disease"/>
            <person name="Wu L."/>
            <person name="Ma J."/>
        </authorList>
    </citation>
    <scope>NUCLEOTIDE SEQUENCE [LARGE SCALE GENOMIC DNA]</scope>
    <source>
        <strain evidence="2">JCM 17386</strain>
    </source>
</reference>
<proteinExistence type="predicted"/>
<evidence type="ECO:0000313" key="1">
    <source>
        <dbReference type="EMBL" id="GAA4133914.1"/>
    </source>
</evidence>
<dbReference type="EMBL" id="BAABAO010000011">
    <property type="protein sequence ID" value="GAA4133914.1"/>
    <property type="molecule type" value="Genomic_DNA"/>
</dbReference>
<dbReference type="Proteomes" id="UP001501333">
    <property type="component" value="Unassembled WGS sequence"/>
</dbReference>
<gene>
    <name evidence="1" type="ORF">GCM10022250_28150</name>
</gene>
<organism evidence="1 2">
    <name type="scientific">Flavobacterium chungbukense</name>
    <dbReference type="NCBI Taxonomy" id="877464"/>
    <lineage>
        <taxon>Bacteria</taxon>
        <taxon>Pseudomonadati</taxon>
        <taxon>Bacteroidota</taxon>
        <taxon>Flavobacteriia</taxon>
        <taxon>Flavobacteriales</taxon>
        <taxon>Flavobacteriaceae</taxon>
        <taxon>Flavobacterium</taxon>
    </lineage>
</organism>
<dbReference type="RefSeq" id="WP_229355643.1">
    <property type="nucleotide sequence ID" value="NZ_BAABAO010000011.1"/>
</dbReference>
<accession>A0ABP7YDB0</accession>
<keyword evidence="2" id="KW-1185">Reference proteome</keyword>
<name>A0ABP7YDB0_9FLAO</name>
<evidence type="ECO:0000313" key="2">
    <source>
        <dbReference type="Proteomes" id="UP001501333"/>
    </source>
</evidence>
<comment type="caution">
    <text evidence="1">The sequence shown here is derived from an EMBL/GenBank/DDBJ whole genome shotgun (WGS) entry which is preliminary data.</text>
</comment>
<protein>
    <submittedName>
        <fullName evidence="1">Uncharacterized protein</fullName>
    </submittedName>
</protein>
<sequence length="189" mass="22114">MNVNTNETINNINKNRVKIFYQLNQLGEITGLSPRTLKYRMKLVSKKYADMPSLLIKNGRAWQIHYTIIDEFMPIYTKSQTTLSNHKWETFVTWNTKDNYDVKYHIQLITEVKEKLPSCNIAYVIETDQRGYNHLHALADSLNDEVKEAVSDVMEKYVNKGDYRLQIEKINNRTSVTSYLKKSGTITII</sequence>